<organism evidence="2 3">
    <name type="scientific">[Mycobacterium] kokjensenii</name>
    <dbReference type="NCBI Taxonomy" id="3064287"/>
    <lineage>
        <taxon>Bacteria</taxon>
        <taxon>Bacillati</taxon>
        <taxon>Actinomycetota</taxon>
        <taxon>Actinomycetes</taxon>
        <taxon>Mycobacteriales</taxon>
        <taxon>Mycobacteriaceae</taxon>
        <taxon>Mycolicibacter</taxon>
    </lineage>
</organism>
<reference evidence="2 3" key="1">
    <citation type="submission" date="2023-08" db="EMBL/GenBank/DDBJ databases">
        <authorList>
            <person name="Folkvardsen B D."/>
            <person name="Norman A."/>
        </authorList>
    </citation>
    <scope>NUCLEOTIDE SEQUENCE [LARGE SCALE GENOMIC DNA]</scope>
    <source>
        <strain evidence="2 3">Mu0083</strain>
    </source>
</reference>
<dbReference type="Pfam" id="PF13367">
    <property type="entry name" value="PrsW-protease"/>
    <property type="match status" value="1"/>
</dbReference>
<feature type="transmembrane region" description="Helical" evidence="1">
    <location>
        <begin position="109"/>
        <end position="132"/>
    </location>
</feature>
<evidence type="ECO:0000256" key="1">
    <source>
        <dbReference type="SAM" id="Phobius"/>
    </source>
</evidence>
<feature type="transmembrane region" description="Helical" evidence="1">
    <location>
        <begin position="177"/>
        <end position="201"/>
    </location>
</feature>
<protein>
    <submittedName>
        <fullName evidence="2">PrsW family intramembrane metalloprotease</fullName>
    </submittedName>
</protein>
<feature type="transmembrane region" description="Helical" evidence="1">
    <location>
        <begin position="208"/>
        <end position="229"/>
    </location>
</feature>
<feature type="transmembrane region" description="Helical" evidence="1">
    <location>
        <begin position="40"/>
        <end position="58"/>
    </location>
</feature>
<keyword evidence="3" id="KW-1185">Reference proteome</keyword>
<dbReference type="PANTHER" id="PTHR36844">
    <property type="entry name" value="PROTEASE PRSW"/>
    <property type="match status" value="1"/>
</dbReference>
<dbReference type="EMBL" id="OY726394">
    <property type="protein sequence ID" value="CAJ1497459.1"/>
    <property type="molecule type" value="Genomic_DNA"/>
</dbReference>
<gene>
    <name evidence="2" type="ORF">MU0083_001677</name>
</gene>
<keyword evidence="1" id="KW-0812">Transmembrane</keyword>
<dbReference type="PANTHER" id="PTHR36844:SF1">
    <property type="entry name" value="PROTEASE PRSW"/>
    <property type="match status" value="1"/>
</dbReference>
<evidence type="ECO:0000313" key="2">
    <source>
        <dbReference type="EMBL" id="CAJ1497459.1"/>
    </source>
</evidence>
<evidence type="ECO:0000313" key="3">
    <source>
        <dbReference type="Proteomes" id="UP001190336"/>
    </source>
</evidence>
<keyword evidence="1" id="KW-0472">Membrane</keyword>
<accession>A0ABM9LE07</accession>
<proteinExistence type="predicted"/>
<keyword evidence="2" id="KW-0645">Protease</keyword>
<dbReference type="InterPro" id="IPR026898">
    <property type="entry name" value="PrsW"/>
</dbReference>
<feature type="transmembrane region" description="Helical" evidence="1">
    <location>
        <begin position="241"/>
        <end position="262"/>
    </location>
</feature>
<keyword evidence="1" id="KW-1133">Transmembrane helix</keyword>
<dbReference type="Proteomes" id="UP001190336">
    <property type="component" value="Chromosome"/>
</dbReference>
<dbReference type="RefSeq" id="WP_308476665.1">
    <property type="nucleotide sequence ID" value="NZ_OY726394.1"/>
</dbReference>
<dbReference type="GO" id="GO:0008237">
    <property type="term" value="F:metallopeptidase activity"/>
    <property type="evidence" value="ECO:0007669"/>
    <property type="project" value="UniProtKB-KW"/>
</dbReference>
<feature type="transmembrane region" description="Helical" evidence="1">
    <location>
        <begin position="12"/>
        <end position="34"/>
    </location>
</feature>
<feature type="transmembrane region" description="Helical" evidence="1">
    <location>
        <begin position="144"/>
        <end position="165"/>
    </location>
</feature>
<keyword evidence="2" id="KW-0378">Hydrolase</keyword>
<sequence length="378" mass="41122">MASLRNRRKVGAPLLVIVLLSILTVLLLLLFTAANPGGTLTALVLASMSMLVVLLCYRWLDRWEPEPRRLLQLAFLWGASVAVVIAVGLETFGSSIATVQPLVSKSFDMAAIQAPFIEEAAKGLFLLIMLTGRRRLQMNSLTDCMVYAGICAVGFAWMEDIVYIAPADSPAKMAAVAIARLVFGPFAHPLFTTMTAIGVFFALRRRGFWSKAFVILLGYLAAVGMHASWNASLALGSGELFLVTYFFWMVPVFLLMVLLAVLSRRHEQQMVAGKLPGMVASGLISPNEATWLGSIRTRKLAIREATRIGGAAAGKSVKKFAVQVVRLAFVRDRIDRGFGDAEVFALQHEDAQGVLAARAAAPVLYTMAGYYAPVPLRR</sequence>
<name>A0ABM9LE07_9MYCO</name>
<feature type="transmembrane region" description="Helical" evidence="1">
    <location>
        <begin position="70"/>
        <end position="89"/>
    </location>
</feature>
<keyword evidence="2" id="KW-0482">Metalloprotease</keyword>